<reference evidence="9 10" key="1">
    <citation type="journal article" date="2019" name="Sci. Rep.">
        <title>Comparative genomics of chytrid fungi reveal insights into the obligate biotrophic and pathogenic lifestyle of Synchytrium endobioticum.</title>
        <authorList>
            <person name="van de Vossenberg B.T.L.H."/>
            <person name="Warris S."/>
            <person name="Nguyen H.D.T."/>
            <person name="van Gent-Pelzer M.P.E."/>
            <person name="Joly D.L."/>
            <person name="van de Geest H.C."/>
            <person name="Bonants P.J.M."/>
            <person name="Smith D.S."/>
            <person name="Levesque C.A."/>
            <person name="van der Lee T.A.J."/>
        </authorList>
    </citation>
    <scope>NUCLEOTIDE SEQUENCE [LARGE SCALE GENOMIC DNA]</scope>
    <source>
        <strain evidence="9 10">JEL517</strain>
    </source>
</reference>
<comment type="similarity">
    <text evidence="2">Belongs to the EMC4 family.</text>
</comment>
<evidence type="ECO:0000256" key="2">
    <source>
        <dbReference type="ARBA" id="ARBA00007715"/>
    </source>
</evidence>
<dbReference type="Pfam" id="PF06417">
    <property type="entry name" value="EMC4"/>
    <property type="match status" value="1"/>
</dbReference>
<dbReference type="GeneID" id="42005983"/>
<dbReference type="STRING" id="1806994.A0A507C3J9"/>
<keyword evidence="5" id="KW-0256">Endoplasmic reticulum</keyword>
<evidence type="ECO:0000256" key="4">
    <source>
        <dbReference type="ARBA" id="ARBA00022692"/>
    </source>
</evidence>
<accession>A0A507C3J9</accession>
<feature type="transmembrane region" description="Helical" evidence="8">
    <location>
        <begin position="59"/>
        <end position="81"/>
    </location>
</feature>
<dbReference type="Proteomes" id="UP000319731">
    <property type="component" value="Unassembled WGS sequence"/>
</dbReference>
<dbReference type="GO" id="GO:0005789">
    <property type="term" value="C:endoplasmic reticulum membrane"/>
    <property type="evidence" value="ECO:0007669"/>
    <property type="project" value="UniProtKB-SubCell"/>
</dbReference>
<evidence type="ECO:0000256" key="5">
    <source>
        <dbReference type="ARBA" id="ARBA00022824"/>
    </source>
</evidence>
<dbReference type="EMBL" id="QEAO01000035">
    <property type="protein sequence ID" value="TPX32093.1"/>
    <property type="molecule type" value="Genomic_DNA"/>
</dbReference>
<dbReference type="OrthoDB" id="369569at2759"/>
<dbReference type="InterPro" id="IPR009445">
    <property type="entry name" value="TMEM85/Emc4"/>
</dbReference>
<evidence type="ECO:0000256" key="7">
    <source>
        <dbReference type="ARBA" id="ARBA00023136"/>
    </source>
</evidence>
<evidence type="ECO:0000256" key="1">
    <source>
        <dbReference type="ARBA" id="ARBA00004477"/>
    </source>
</evidence>
<keyword evidence="6 8" id="KW-1133">Transmembrane helix</keyword>
<keyword evidence="7 8" id="KW-0472">Membrane</keyword>
<evidence type="ECO:0000313" key="9">
    <source>
        <dbReference type="EMBL" id="TPX32093.1"/>
    </source>
</evidence>
<protein>
    <recommendedName>
        <fullName evidence="3">ER membrane protein complex subunit 4</fullName>
    </recommendedName>
</protein>
<dbReference type="PANTHER" id="PTHR19315">
    <property type="entry name" value="ER MEMBRANE PROTEIN COMPLEX SUBUNIT 4"/>
    <property type="match status" value="1"/>
</dbReference>
<dbReference type="RefSeq" id="XP_031023367.1">
    <property type="nucleotide sequence ID" value="XM_031170686.1"/>
</dbReference>
<evidence type="ECO:0000256" key="8">
    <source>
        <dbReference type="SAM" id="Phobius"/>
    </source>
</evidence>
<evidence type="ECO:0000256" key="3">
    <source>
        <dbReference type="ARBA" id="ARBA00020820"/>
    </source>
</evidence>
<feature type="transmembrane region" description="Helical" evidence="8">
    <location>
        <begin position="122"/>
        <end position="140"/>
    </location>
</feature>
<proteinExistence type="inferred from homology"/>
<keyword evidence="10" id="KW-1185">Reference proteome</keyword>
<sequence>MSWTSLDYASLDMSRKKANKIADPVGYIASEYDIHSTRNSLKAWDIALAPAKSIPMNGFMLYMSGNSVQIFSILITVMMFWNGIKGVTGANAVFTSFSSQVTAGRPQQTFNFVKDPVFLPKLAYIGLQLVVVAMGVYKCATMGLLPTASSDWLAFKTPKTVSRDA</sequence>
<name>A0A507C3J9_9FUNG</name>
<gene>
    <name evidence="9" type="ORF">SmJEL517_g04758</name>
</gene>
<evidence type="ECO:0000313" key="10">
    <source>
        <dbReference type="Proteomes" id="UP000319731"/>
    </source>
</evidence>
<dbReference type="AlphaFoldDB" id="A0A507C3J9"/>
<comment type="subcellular location">
    <subcellularLocation>
        <location evidence="1">Endoplasmic reticulum membrane</location>
        <topology evidence="1">Multi-pass membrane protein</topology>
    </subcellularLocation>
</comment>
<keyword evidence="4 8" id="KW-0812">Transmembrane</keyword>
<comment type="caution">
    <text evidence="9">The sequence shown here is derived from an EMBL/GenBank/DDBJ whole genome shotgun (WGS) entry which is preliminary data.</text>
</comment>
<organism evidence="9 10">
    <name type="scientific">Synchytrium microbalum</name>
    <dbReference type="NCBI Taxonomy" id="1806994"/>
    <lineage>
        <taxon>Eukaryota</taxon>
        <taxon>Fungi</taxon>
        <taxon>Fungi incertae sedis</taxon>
        <taxon>Chytridiomycota</taxon>
        <taxon>Chytridiomycota incertae sedis</taxon>
        <taxon>Chytridiomycetes</taxon>
        <taxon>Synchytriales</taxon>
        <taxon>Synchytriaceae</taxon>
        <taxon>Synchytrium</taxon>
    </lineage>
</organism>
<evidence type="ECO:0000256" key="6">
    <source>
        <dbReference type="ARBA" id="ARBA00022989"/>
    </source>
</evidence>